<sequence>SPSPCLPPKKKQTLRERERDMESFLLEYAMMAGNNVKAQRDRLLQLQRRLQRLQAATAEDHNAKLGVLAMDLFKVYYIGLEYGARTLTTCIRFARQKGVLLSPPTMNFAVMNDEQLHDALLAQQFPARPTTHTQAIDRAMAALLAIKLLEEHLLPRCVECLVGGEAPVPGRPRDPSPDPVAADTTEGLANADLSDDPDATAKTGSKPRHAARGGGGGEVEKALDYMYRANRMVSLAVKHIDVSVAVLSRFLDPKKLASLTDYCDDHIYISEVCLCPNSKPFASLLTVSMKMTAESNSLA</sequence>
<proteinExistence type="predicted"/>
<feature type="region of interest" description="Disordered" evidence="1">
    <location>
        <begin position="165"/>
        <end position="217"/>
    </location>
</feature>
<reference evidence="2" key="3">
    <citation type="journal article" date="2017" name="Nature">
        <title>Genome sequence of the progenitor of the wheat D genome Aegilops tauschii.</title>
        <authorList>
            <person name="Luo M.C."/>
            <person name="Gu Y.Q."/>
            <person name="Puiu D."/>
            <person name="Wang H."/>
            <person name="Twardziok S.O."/>
            <person name="Deal K.R."/>
            <person name="Huo N."/>
            <person name="Zhu T."/>
            <person name="Wang L."/>
            <person name="Wang Y."/>
            <person name="McGuire P.E."/>
            <person name="Liu S."/>
            <person name="Long H."/>
            <person name="Ramasamy R.K."/>
            <person name="Rodriguez J.C."/>
            <person name="Van S.L."/>
            <person name="Yuan L."/>
            <person name="Wang Z."/>
            <person name="Xia Z."/>
            <person name="Xiao L."/>
            <person name="Anderson O.D."/>
            <person name="Ouyang S."/>
            <person name="Liang Y."/>
            <person name="Zimin A.V."/>
            <person name="Pertea G."/>
            <person name="Qi P."/>
            <person name="Bennetzen J.L."/>
            <person name="Dai X."/>
            <person name="Dawson M.W."/>
            <person name="Muller H.G."/>
            <person name="Kugler K."/>
            <person name="Rivarola-Duarte L."/>
            <person name="Spannagl M."/>
            <person name="Mayer K.F.X."/>
            <person name="Lu F.H."/>
            <person name="Bevan M.W."/>
            <person name="Leroy P."/>
            <person name="Li P."/>
            <person name="You F.M."/>
            <person name="Sun Q."/>
            <person name="Liu Z."/>
            <person name="Lyons E."/>
            <person name="Wicker T."/>
            <person name="Salzberg S.L."/>
            <person name="Devos K.M."/>
            <person name="Dvorak J."/>
        </authorList>
    </citation>
    <scope>NUCLEOTIDE SEQUENCE [LARGE SCALE GENOMIC DNA]</scope>
    <source>
        <strain evidence="2">cv. AL8/78</strain>
    </source>
</reference>
<name>A0A453CIX1_AEGTS</name>
<evidence type="ECO:0000256" key="1">
    <source>
        <dbReference type="SAM" id="MobiDB-lite"/>
    </source>
</evidence>
<reference evidence="3" key="2">
    <citation type="journal article" date="2017" name="Nat. Plants">
        <title>The Aegilops tauschii genome reveals multiple impacts of transposons.</title>
        <authorList>
            <person name="Zhao G."/>
            <person name="Zou C."/>
            <person name="Li K."/>
            <person name="Wang K."/>
            <person name="Li T."/>
            <person name="Gao L."/>
            <person name="Zhang X."/>
            <person name="Wang H."/>
            <person name="Yang Z."/>
            <person name="Liu X."/>
            <person name="Jiang W."/>
            <person name="Mao L."/>
            <person name="Kong X."/>
            <person name="Jiao Y."/>
            <person name="Jia J."/>
        </authorList>
    </citation>
    <scope>NUCLEOTIDE SEQUENCE [LARGE SCALE GENOMIC DNA]</scope>
    <source>
        <strain evidence="3">cv. AL8/78</strain>
    </source>
</reference>
<dbReference type="EnsemblPlants" id="AET2Gv20862400.2">
    <property type="protein sequence ID" value="AET2Gv20862400.2"/>
    <property type="gene ID" value="AET2Gv20862400"/>
</dbReference>
<evidence type="ECO:0000313" key="3">
    <source>
        <dbReference type="Proteomes" id="UP000015105"/>
    </source>
</evidence>
<reference evidence="3" key="1">
    <citation type="journal article" date="2014" name="Science">
        <title>Ancient hybridizations among the ancestral genomes of bread wheat.</title>
        <authorList>
            <consortium name="International Wheat Genome Sequencing Consortium,"/>
            <person name="Marcussen T."/>
            <person name="Sandve S.R."/>
            <person name="Heier L."/>
            <person name="Spannagl M."/>
            <person name="Pfeifer M."/>
            <person name="Jakobsen K.S."/>
            <person name="Wulff B.B."/>
            <person name="Steuernagel B."/>
            <person name="Mayer K.F."/>
            <person name="Olsen O.A."/>
        </authorList>
    </citation>
    <scope>NUCLEOTIDE SEQUENCE [LARGE SCALE GENOMIC DNA]</scope>
    <source>
        <strain evidence="3">cv. AL8/78</strain>
    </source>
</reference>
<organism evidence="2 3">
    <name type="scientific">Aegilops tauschii subsp. strangulata</name>
    <name type="common">Goatgrass</name>
    <dbReference type="NCBI Taxonomy" id="200361"/>
    <lineage>
        <taxon>Eukaryota</taxon>
        <taxon>Viridiplantae</taxon>
        <taxon>Streptophyta</taxon>
        <taxon>Embryophyta</taxon>
        <taxon>Tracheophyta</taxon>
        <taxon>Spermatophyta</taxon>
        <taxon>Magnoliopsida</taxon>
        <taxon>Liliopsida</taxon>
        <taxon>Poales</taxon>
        <taxon>Poaceae</taxon>
        <taxon>BOP clade</taxon>
        <taxon>Pooideae</taxon>
        <taxon>Triticodae</taxon>
        <taxon>Triticeae</taxon>
        <taxon>Triticinae</taxon>
        <taxon>Aegilops</taxon>
    </lineage>
</organism>
<dbReference type="AlphaFoldDB" id="A0A453CIX1"/>
<reference evidence="2" key="4">
    <citation type="submission" date="2019-03" db="UniProtKB">
        <authorList>
            <consortium name="EnsemblPlants"/>
        </authorList>
    </citation>
    <scope>IDENTIFICATION</scope>
</reference>
<dbReference type="Gramene" id="AET2Gv20862400.2">
    <property type="protein sequence ID" value="AET2Gv20862400.2"/>
    <property type="gene ID" value="AET2Gv20862400"/>
</dbReference>
<reference evidence="2" key="5">
    <citation type="journal article" date="2021" name="G3 (Bethesda)">
        <title>Aegilops tauschii genome assembly Aet v5.0 features greater sequence contiguity and improved annotation.</title>
        <authorList>
            <person name="Wang L."/>
            <person name="Zhu T."/>
            <person name="Rodriguez J.C."/>
            <person name="Deal K.R."/>
            <person name="Dubcovsky J."/>
            <person name="McGuire P.E."/>
            <person name="Lux T."/>
            <person name="Spannagl M."/>
            <person name="Mayer K.F.X."/>
            <person name="Baldrich P."/>
            <person name="Meyers B.C."/>
            <person name="Huo N."/>
            <person name="Gu Y.Q."/>
            <person name="Zhou H."/>
            <person name="Devos K.M."/>
            <person name="Bennetzen J.L."/>
            <person name="Unver T."/>
            <person name="Budak H."/>
            <person name="Gulick P.J."/>
            <person name="Galiba G."/>
            <person name="Kalapos B."/>
            <person name="Nelson D.R."/>
            <person name="Li P."/>
            <person name="You F.M."/>
            <person name="Luo M.C."/>
            <person name="Dvorak J."/>
        </authorList>
    </citation>
    <scope>NUCLEOTIDE SEQUENCE [LARGE SCALE GENOMIC DNA]</scope>
    <source>
        <strain evidence="2">cv. AL8/78</strain>
    </source>
</reference>
<evidence type="ECO:0000313" key="2">
    <source>
        <dbReference type="EnsemblPlants" id="AET2Gv20862400.2"/>
    </source>
</evidence>
<dbReference type="Proteomes" id="UP000015105">
    <property type="component" value="Chromosome 2D"/>
</dbReference>
<keyword evidence="3" id="KW-1185">Reference proteome</keyword>
<accession>A0A453CIX1</accession>
<protein>
    <submittedName>
        <fullName evidence="2">Uncharacterized protein</fullName>
    </submittedName>
</protein>